<keyword evidence="2" id="KW-1185">Reference proteome</keyword>
<gene>
    <name evidence="1" type="ORF">EGW08_021992</name>
</gene>
<reference evidence="1 2" key="1">
    <citation type="submission" date="2019-01" db="EMBL/GenBank/DDBJ databases">
        <title>A draft genome assembly of the solar-powered sea slug Elysia chlorotica.</title>
        <authorList>
            <person name="Cai H."/>
            <person name="Li Q."/>
            <person name="Fang X."/>
            <person name="Li J."/>
            <person name="Curtis N.E."/>
            <person name="Altenburger A."/>
            <person name="Shibata T."/>
            <person name="Feng M."/>
            <person name="Maeda T."/>
            <person name="Schwartz J.A."/>
            <person name="Shigenobu S."/>
            <person name="Lundholm N."/>
            <person name="Nishiyama T."/>
            <person name="Yang H."/>
            <person name="Hasebe M."/>
            <person name="Li S."/>
            <person name="Pierce S.K."/>
            <person name="Wang J."/>
        </authorList>
    </citation>
    <scope>NUCLEOTIDE SEQUENCE [LARGE SCALE GENOMIC DNA]</scope>
    <source>
        <strain evidence="1">EC2010</strain>
        <tissue evidence="1">Whole organism of an adult</tissue>
    </source>
</reference>
<protein>
    <submittedName>
        <fullName evidence="1">Uncharacterized protein</fullName>
    </submittedName>
</protein>
<proteinExistence type="predicted"/>
<accession>A0A433SM81</accession>
<sequence>MKMLPVGVTLSMFLLKTVYSLYVTLSISLVNVLRLRLDLRLDPRFRSQDLTVSSGHTRSQSPSVELQCLLLCIHPAHNTRATNRSRTSVSEPAMRQSRLIRKCCEDETSVMRPVLFAASKRTEEIFQNARI</sequence>
<evidence type="ECO:0000313" key="1">
    <source>
        <dbReference type="EMBL" id="RUS70247.1"/>
    </source>
</evidence>
<dbReference type="AlphaFoldDB" id="A0A433SM81"/>
<name>A0A433SM81_ELYCH</name>
<dbReference type="Proteomes" id="UP000271974">
    <property type="component" value="Unassembled WGS sequence"/>
</dbReference>
<comment type="caution">
    <text evidence="1">The sequence shown here is derived from an EMBL/GenBank/DDBJ whole genome shotgun (WGS) entry which is preliminary data.</text>
</comment>
<organism evidence="1 2">
    <name type="scientific">Elysia chlorotica</name>
    <name type="common">Eastern emerald elysia</name>
    <name type="synonym">Sea slug</name>
    <dbReference type="NCBI Taxonomy" id="188477"/>
    <lineage>
        <taxon>Eukaryota</taxon>
        <taxon>Metazoa</taxon>
        <taxon>Spiralia</taxon>
        <taxon>Lophotrochozoa</taxon>
        <taxon>Mollusca</taxon>
        <taxon>Gastropoda</taxon>
        <taxon>Heterobranchia</taxon>
        <taxon>Euthyneura</taxon>
        <taxon>Panpulmonata</taxon>
        <taxon>Sacoglossa</taxon>
        <taxon>Placobranchoidea</taxon>
        <taxon>Plakobranchidae</taxon>
        <taxon>Elysia</taxon>
    </lineage>
</organism>
<evidence type="ECO:0000313" key="2">
    <source>
        <dbReference type="Proteomes" id="UP000271974"/>
    </source>
</evidence>
<dbReference type="EMBL" id="RQTK01001452">
    <property type="protein sequence ID" value="RUS70247.1"/>
    <property type="molecule type" value="Genomic_DNA"/>
</dbReference>